<feature type="domain" description="Fibrinogen C-terminal" evidence="3">
    <location>
        <begin position="284"/>
        <end position="455"/>
    </location>
</feature>
<dbReference type="InterPro" id="IPR002181">
    <property type="entry name" value="Fibrinogen_a/b/g_C_dom"/>
</dbReference>
<reference evidence="4" key="2">
    <citation type="journal article" date="2016" name="G3 (Bethesda)">
        <title>Genome Evolution in Three Species of Cactophilic Drosophila.</title>
        <authorList>
            <person name="Sanchez-Flores A."/>
            <person name="Penazola F."/>
            <person name="Carpinteyro-Ponce J."/>
            <person name="Nazario-Yepiz N."/>
            <person name="Abreu-Goodger C."/>
            <person name="Machado C.A."/>
            <person name="Markow T.A."/>
        </authorList>
    </citation>
    <scope>NUCLEOTIDE SEQUENCE [LARGE SCALE GENOMIC DNA]</scope>
</reference>
<evidence type="ECO:0000256" key="1">
    <source>
        <dbReference type="SAM" id="Coils"/>
    </source>
</evidence>
<dbReference type="Gene3D" id="3.90.215.10">
    <property type="entry name" value="Gamma Fibrinogen, chain A, domain 1"/>
    <property type="match status" value="1"/>
</dbReference>
<feature type="compositionally biased region" description="Basic and acidic residues" evidence="2">
    <location>
        <begin position="583"/>
        <end position="679"/>
    </location>
</feature>
<dbReference type="GeneID" id="108618171"/>
<evidence type="ECO:0000256" key="2">
    <source>
        <dbReference type="SAM" id="MobiDB-lite"/>
    </source>
</evidence>
<keyword evidence="4" id="KW-1185">Reference proteome</keyword>
<feature type="compositionally biased region" description="Basic and acidic residues" evidence="2">
    <location>
        <begin position="542"/>
        <end position="555"/>
    </location>
</feature>
<dbReference type="Proteomes" id="UP000694904">
    <property type="component" value="Chromosome X"/>
</dbReference>
<dbReference type="CDD" id="cd00087">
    <property type="entry name" value="FReD"/>
    <property type="match status" value="1"/>
</dbReference>
<evidence type="ECO:0000313" key="4">
    <source>
        <dbReference type="Proteomes" id="UP000694904"/>
    </source>
</evidence>
<dbReference type="SUPFAM" id="SSF56496">
    <property type="entry name" value="Fibrinogen C-terminal domain-like"/>
    <property type="match status" value="1"/>
</dbReference>
<feature type="region of interest" description="Disordered" evidence="2">
    <location>
        <begin position="541"/>
        <end position="690"/>
    </location>
</feature>
<keyword evidence="1" id="KW-0175">Coiled coil</keyword>
<dbReference type="RefSeq" id="XP_017869564.1">
    <property type="nucleotide sequence ID" value="XM_018014075.1"/>
</dbReference>
<evidence type="ECO:0000313" key="5">
    <source>
        <dbReference type="RefSeq" id="XP_017869564.1"/>
    </source>
</evidence>
<gene>
    <name evidence="5" type="primary">LOC108618171</name>
</gene>
<dbReference type="SMART" id="SM00186">
    <property type="entry name" value="FBG"/>
    <property type="match status" value="1"/>
</dbReference>
<dbReference type="InterPro" id="IPR050373">
    <property type="entry name" value="Fibrinogen_C-term_domain"/>
</dbReference>
<reference evidence="4" key="1">
    <citation type="journal article" date="1997" name="Nucleic Acids Res.">
        <title>tRNAscan-SE: a program for improved detection of transfer RNA genes in genomic sequence.</title>
        <authorList>
            <person name="Lowe T.M."/>
            <person name="Eddy S.R."/>
        </authorList>
    </citation>
    <scope>NUCLEOTIDE SEQUENCE [LARGE SCALE GENOMIC DNA]</scope>
</reference>
<dbReference type="PROSITE" id="PS51406">
    <property type="entry name" value="FIBRINOGEN_C_2"/>
    <property type="match status" value="1"/>
</dbReference>
<dbReference type="PANTHER" id="PTHR19143">
    <property type="entry name" value="FIBRINOGEN/TENASCIN/ANGIOPOEITIN"/>
    <property type="match status" value="1"/>
</dbReference>
<reference evidence="5" key="3">
    <citation type="submission" date="2025-08" db="UniProtKB">
        <authorList>
            <consortium name="RefSeq"/>
        </authorList>
    </citation>
    <scope>IDENTIFICATION</scope>
    <source>
        <tissue evidence="5">Whole organism</tissue>
    </source>
</reference>
<accession>A0ABM1PQS8</accession>
<proteinExistence type="predicted"/>
<feature type="coiled-coil region" evidence="1">
    <location>
        <begin position="57"/>
        <end position="291"/>
    </location>
</feature>
<dbReference type="InterPro" id="IPR014716">
    <property type="entry name" value="Fibrinogen_a/b/g_C_1"/>
</dbReference>
<feature type="compositionally biased region" description="Polar residues" evidence="2">
    <location>
        <begin position="681"/>
        <end position="690"/>
    </location>
</feature>
<sequence length="690" mass="77842">MLAIDPGFGVELQSGSLKTEFSVKCFGIMQPLLQDIAIKKEKIDRCDAVVQGRDDKLAELQGKYDQVQTQLAVAETAVREKERQIVQQQDLCNSHKNNSNVKDELIAAYRLHVKDKASEIDQLQRELKAQAKLLSNCSAESKQKDARIEQLEQGLAETSQLTREEAARNMTQSAEQIQQLLSEARQHKDQLDSLKAQLRNKEEHLEKLQSEIGWTKELQDKLKNREEQIEKLEVELAKKLEQRDAFSLQLNASELLNEQKMAEANSLRSELNQMQLQLSEYKIQIDRLQSTNCYWFGNSSAVHQIRAPGIKPFDVLCDSELAGPGWTVIQRRFDGSENFYRNWTEYRNGFGDLHGEFFIGMEKLYRLTLAQSSELYVHLESFDGSVYYARYSDFSIGSESESYNLKLLGTYSGNAGDGLYYAKYRKFSTFDVDNDRSDDNCGILRHGAWWYDRCGLRVMPLQQLRRLPFTVTDLWQIPWTNSTDSDSDSSTDADSNTDSKSKEFVVAVLLYVHWLGFFGAASKIYCAAAPCCVSAQSQTMAADKDKDKDKDKDEDIQPSGLHVLPGPARHVASSLARLQPGDPLHKYPLDKDPSAKYASDKNPSDKDPSDKNPSHKDPSDKDPSDKNPSDRDASENDPSDKDPSAKDPSAKDPSDKNPSDKDPSDMDPSDKDPSDRDASENDPSIQGSLR</sequence>
<dbReference type="InterPro" id="IPR036056">
    <property type="entry name" value="Fibrinogen-like_C"/>
</dbReference>
<protein>
    <submittedName>
        <fullName evidence="5">Angiopoietin-4-like</fullName>
    </submittedName>
</protein>
<dbReference type="Pfam" id="PF00147">
    <property type="entry name" value="Fibrinogen_C"/>
    <property type="match status" value="1"/>
</dbReference>
<dbReference type="PANTHER" id="PTHR19143:SF458">
    <property type="entry name" value="FIBRINOGEN C-TERMINAL DOMAIN-CONTAINING PROTEIN-RELATED"/>
    <property type="match status" value="1"/>
</dbReference>
<evidence type="ECO:0000259" key="3">
    <source>
        <dbReference type="PROSITE" id="PS51406"/>
    </source>
</evidence>
<organism evidence="4 5">
    <name type="scientific">Drosophila arizonae</name>
    <name type="common">Fruit fly</name>
    <dbReference type="NCBI Taxonomy" id="7263"/>
    <lineage>
        <taxon>Eukaryota</taxon>
        <taxon>Metazoa</taxon>
        <taxon>Ecdysozoa</taxon>
        <taxon>Arthropoda</taxon>
        <taxon>Hexapoda</taxon>
        <taxon>Insecta</taxon>
        <taxon>Pterygota</taxon>
        <taxon>Neoptera</taxon>
        <taxon>Endopterygota</taxon>
        <taxon>Diptera</taxon>
        <taxon>Brachycera</taxon>
        <taxon>Muscomorpha</taxon>
        <taxon>Ephydroidea</taxon>
        <taxon>Drosophilidae</taxon>
        <taxon>Drosophila</taxon>
    </lineage>
</organism>
<name>A0ABM1PQS8_DROAR</name>